<dbReference type="Gene3D" id="2.170.130.10">
    <property type="entry name" value="TonB-dependent receptor, plug domain"/>
    <property type="match status" value="1"/>
</dbReference>
<evidence type="ECO:0000256" key="6">
    <source>
        <dbReference type="ARBA" id="ARBA00023077"/>
    </source>
</evidence>
<evidence type="ECO:0000256" key="7">
    <source>
        <dbReference type="ARBA" id="ARBA00023136"/>
    </source>
</evidence>
<gene>
    <name evidence="15" type="ORF">FJY68_11740</name>
</gene>
<comment type="similarity">
    <text evidence="10 11">Belongs to the TonB-dependent receptor family.</text>
</comment>
<dbReference type="InterPro" id="IPR012910">
    <property type="entry name" value="Plug_dom"/>
</dbReference>
<evidence type="ECO:0000256" key="12">
    <source>
        <dbReference type="SAM" id="SignalP"/>
    </source>
</evidence>
<evidence type="ECO:0000256" key="3">
    <source>
        <dbReference type="ARBA" id="ARBA00022452"/>
    </source>
</evidence>
<feature type="signal peptide" evidence="12">
    <location>
        <begin position="1"/>
        <end position="31"/>
    </location>
</feature>
<evidence type="ECO:0000256" key="8">
    <source>
        <dbReference type="ARBA" id="ARBA00023170"/>
    </source>
</evidence>
<evidence type="ECO:0000259" key="13">
    <source>
        <dbReference type="Pfam" id="PF00593"/>
    </source>
</evidence>
<dbReference type="InterPro" id="IPR036942">
    <property type="entry name" value="Beta-barrel_TonB_sf"/>
</dbReference>
<reference evidence="15" key="1">
    <citation type="submission" date="2019-03" db="EMBL/GenBank/DDBJ databases">
        <title>Lake Tanganyika Metagenome-Assembled Genomes (MAGs).</title>
        <authorList>
            <person name="Tran P."/>
        </authorList>
    </citation>
    <scope>NUCLEOTIDE SEQUENCE</scope>
    <source>
        <strain evidence="15">K_DeepCast_150m_m2_040</strain>
    </source>
</reference>
<evidence type="ECO:0000313" key="16">
    <source>
        <dbReference type="Proteomes" id="UP000779900"/>
    </source>
</evidence>
<evidence type="ECO:0000256" key="9">
    <source>
        <dbReference type="ARBA" id="ARBA00023237"/>
    </source>
</evidence>
<dbReference type="Pfam" id="PF13715">
    <property type="entry name" value="CarbopepD_reg_2"/>
    <property type="match status" value="1"/>
</dbReference>
<keyword evidence="5 12" id="KW-0732">Signal</keyword>
<protein>
    <submittedName>
        <fullName evidence="15">TonB-dependent receptor</fullName>
    </submittedName>
</protein>
<keyword evidence="6 11" id="KW-0798">TonB box</keyword>
<keyword evidence="2 10" id="KW-0813">Transport</keyword>
<feature type="domain" description="TonB-dependent receptor-like beta-barrel" evidence="13">
    <location>
        <begin position="311"/>
        <end position="683"/>
    </location>
</feature>
<proteinExistence type="inferred from homology"/>
<sequence length="709" mass="77792">MTKSEVKGQKPKGRAAEAACLILVLACAASAGTLRGVVLDAVTGEPIPYALVSAPETEENSVGDSSGSFALTLDTDASHVTVLVSRVGYDERQYDNLDASRKATIYLHPSPVQVKGITVTAFRTPSPVAKSGPVSIVEVKESGAKGRTSVAELLTNLPSSFLKDYGNLAMVGLRGADAEQTLVLFDGVRLNSAQDNLFDLTTLPLTSAQHVEVVRGSSSALYGANSVGGLVNVIPPEPERLGAKATAGLGSFGRRYLQATHTNWSAPLGYVVAASLDRTGDKFTYRDTADSMQERVNADIGSQDVMAKGVYAQGRQRVSLLGEYNVTRRGVPGPTSWPADSARMEDYRGIAHLGYDLQEADNARLESRLYHHQSWRHYWNPDTLAWVNDTHVTAVSGITAKQTTHFAAWMTGVVGLEGERSQFRSSAIGVPQRWTGSGWAEARLRWHRFDIVPMARFDWLNDSRRLPDSSLTRSNTRVVSPKLALTCSGPDWLDLHASVGRSFRAPTFNELYWPEDPWTRGNPRLKPEWATSVDLNATARYGSSVSGRLGVWHSSLTDLIQWQPDSAFVYRPVNLDTATITGSELELTVNSKHLRVVGHATYMLARSHGKDLIYRPRLSLAVSHLLRWRLVQLSWDVRRTGERYTVPDNTDSLPGFLLLDVGVGFTPTLGRLETALRGGVRNLLDRQYEVMKGYPVPGRNWYAELALGF</sequence>
<keyword evidence="8 15" id="KW-0675">Receptor</keyword>
<organism evidence="15 16">
    <name type="scientific">candidate division WOR-3 bacterium</name>
    <dbReference type="NCBI Taxonomy" id="2052148"/>
    <lineage>
        <taxon>Bacteria</taxon>
        <taxon>Bacteria division WOR-3</taxon>
    </lineage>
</organism>
<dbReference type="Pfam" id="PF07715">
    <property type="entry name" value="Plug"/>
    <property type="match status" value="1"/>
</dbReference>
<dbReference type="Gene3D" id="2.60.40.1120">
    <property type="entry name" value="Carboxypeptidase-like, regulatory domain"/>
    <property type="match status" value="1"/>
</dbReference>
<dbReference type="PROSITE" id="PS52016">
    <property type="entry name" value="TONB_DEPENDENT_REC_3"/>
    <property type="match status" value="1"/>
</dbReference>
<comment type="caution">
    <text evidence="15">The sequence shown here is derived from an EMBL/GenBank/DDBJ whole genome shotgun (WGS) entry which is preliminary data.</text>
</comment>
<evidence type="ECO:0000256" key="11">
    <source>
        <dbReference type="RuleBase" id="RU003357"/>
    </source>
</evidence>
<dbReference type="InterPro" id="IPR037066">
    <property type="entry name" value="Plug_dom_sf"/>
</dbReference>
<comment type="subcellular location">
    <subcellularLocation>
        <location evidence="1 10">Cell outer membrane</location>
        <topology evidence="1 10">Multi-pass membrane protein</topology>
    </subcellularLocation>
</comment>
<keyword evidence="7 10" id="KW-0472">Membrane</keyword>
<evidence type="ECO:0000256" key="4">
    <source>
        <dbReference type="ARBA" id="ARBA00022692"/>
    </source>
</evidence>
<keyword evidence="3 10" id="KW-1134">Transmembrane beta strand</keyword>
<evidence type="ECO:0000256" key="1">
    <source>
        <dbReference type="ARBA" id="ARBA00004571"/>
    </source>
</evidence>
<dbReference type="GO" id="GO:0015344">
    <property type="term" value="F:siderophore uptake transmembrane transporter activity"/>
    <property type="evidence" value="ECO:0007669"/>
    <property type="project" value="TreeGrafter"/>
</dbReference>
<dbReference type="Proteomes" id="UP000779900">
    <property type="component" value="Unassembled WGS sequence"/>
</dbReference>
<dbReference type="PANTHER" id="PTHR30069:SF29">
    <property type="entry name" value="HEMOGLOBIN AND HEMOGLOBIN-HAPTOGLOBIN-BINDING PROTEIN 1-RELATED"/>
    <property type="match status" value="1"/>
</dbReference>
<dbReference type="Gene3D" id="2.40.170.20">
    <property type="entry name" value="TonB-dependent receptor, beta-barrel domain"/>
    <property type="match status" value="1"/>
</dbReference>
<feature type="chain" id="PRO_5037872962" evidence="12">
    <location>
        <begin position="32"/>
        <end position="709"/>
    </location>
</feature>
<dbReference type="PANTHER" id="PTHR30069">
    <property type="entry name" value="TONB-DEPENDENT OUTER MEMBRANE RECEPTOR"/>
    <property type="match status" value="1"/>
</dbReference>
<dbReference type="InterPro" id="IPR000531">
    <property type="entry name" value="Beta-barrel_TonB"/>
</dbReference>
<dbReference type="GO" id="GO:0009279">
    <property type="term" value="C:cell outer membrane"/>
    <property type="evidence" value="ECO:0007669"/>
    <property type="project" value="UniProtKB-SubCell"/>
</dbReference>
<dbReference type="EMBL" id="VGIR01000094">
    <property type="protein sequence ID" value="MBM3332499.1"/>
    <property type="molecule type" value="Genomic_DNA"/>
</dbReference>
<accession>A0A937XJI1</accession>
<evidence type="ECO:0000256" key="2">
    <source>
        <dbReference type="ARBA" id="ARBA00022448"/>
    </source>
</evidence>
<evidence type="ECO:0000256" key="10">
    <source>
        <dbReference type="PROSITE-ProRule" id="PRU01360"/>
    </source>
</evidence>
<dbReference type="SUPFAM" id="SSF49464">
    <property type="entry name" value="Carboxypeptidase regulatory domain-like"/>
    <property type="match status" value="1"/>
</dbReference>
<dbReference type="AlphaFoldDB" id="A0A937XJI1"/>
<dbReference type="Pfam" id="PF00593">
    <property type="entry name" value="TonB_dep_Rec_b-barrel"/>
    <property type="match status" value="1"/>
</dbReference>
<dbReference type="InterPro" id="IPR008969">
    <property type="entry name" value="CarboxyPept-like_regulatory"/>
</dbReference>
<name>A0A937XJI1_UNCW3</name>
<evidence type="ECO:0000256" key="5">
    <source>
        <dbReference type="ARBA" id="ARBA00022729"/>
    </source>
</evidence>
<dbReference type="SUPFAM" id="SSF56935">
    <property type="entry name" value="Porins"/>
    <property type="match status" value="1"/>
</dbReference>
<feature type="domain" description="TonB-dependent receptor plug" evidence="14">
    <location>
        <begin position="131"/>
        <end position="229"/>
    </location>
</feature>
<keyword evidence="4 10" id="KW-0812">Transmembrane</keyword>
<evidence type="ECO:0000259" key="14">
    <source>
        <dbReference type="Pfam" id="PF07715"/>
    </source>
</evidence>
<dbReference type="InterPro" id="IPR039426">
    <property type="entry name" value="TonB-dep_rcpt-like"/>
</dbReference>
<keyword evidence="9 10" id="KW-0998">Cell outer membrane</keyword>
<dbReference type="GO" id="GO:0044718">
    <property type="term" value="P:siderophore transmembrane transport"/>
    <property type="evidence" value="ECO:0007669"/>
    <property type="project" value="TreeGrafter"/>
</dbReference>
<evidence type="ECO:0000313" key="15">
    <source>
        <dbReference type="EMBL" id="MBM3332499.1"/>
    </source>
</evidence>